<feature type="domain" description="Thioesterase" evidence="2">
    <location>
        <begin position="59"/>
        <end position="128"/>
    </location>
</feature>
<keyword evidence="1" id="KW-0378">Hydrolase</keyword>
<dbReference type="NCBIfam" id="TIGR00369">
    <property type="entry name" value="unchar_dom_1"/>
    <property type="match status" value="1"/>
</dbReference>
<dbReference type="SUPFAM" id="SSF54637">
    <property type="entry name" value="Thioesterase/thiol ester dehydrase-isomerase"/>
    <property type="match status" value="1"/>
</dbReference>
<dbReference type="AlphaFoldDB" id="K2NSI6"/>
<reference evidence="3 4" key="1">
    <citation type="journal article" date="2012" name="J. Bacteriol.">
        <title>Genome Sequence of Nitratireductor indicus Type Strain C115.</title>
        <authorList>
            <person name="Lai Q."/>
            <person name="Li G."/>
            <person name="Yu Z."/>
            <person name="Shao Z."/>
        </authorList>
    </citation>
    <scope>NUCLEOTIDE SEQUENCE [LARGE SCALE GENOMIC DNA]</scope>
    <source>
        <strain evidence="3 4">C115</strain>
    </source>
</reference>
<dbReference type="Pfam" id="PF03061">
    <property type="entry name" value="4HBT"/>
    <property type="match status" value="1"/>
</dbReference>
<name>K2NSI6_9HYPH</name>
<dbReference type="STRING" id="721133.SAMN05216176_11399"/>
<evidence type="ECO:0000259" key="2">
    <source>
        <dbReference type="Pfam" id="PF03061"/>
    </source>
</evidence>
<accession>K2NSI6</accession>
<dbReference type="InterPro" id="IPR029069">
    <property type="entry name" value="HotDog_dom_sf"/>
</dbReference>
<proteinExistence type="predicted"/>
<dbReference type="OrthoDB" id="9813158at2"/>
<dbReference type="RefSeq" id="WP_009452030.1">
    <property type="nucleotide sequence ID" value="NZ_AMSI01000015.1"/>
</dbReference>
<dbReference type="EMBL" id="AMSI01000015">
    <property type="protein sequence ID" value="EKF40744.1"/>
    <property type="molecule type" value="Genomic_DNA"/>
</dbReference>
<evidence type="ECO:0000313" key="4">
    <source>
        <dbReference type="Proteomes" id="UP000007374"/>
    </source>
</evidence>
<dbReference type="eggNOG" id="COG2050">
    <property type="taxonomic scope" value="Bacteria"/>
</dbReference>
<dbReference type="Proteomes" id="UP000007374">
    <property type="component" value="Unassembled WGS sequence"/>
</dbReference>
<sequence length="147" mass="15685">MSAETHNKTAADVQAIVDRSAFLSWLGLKVQSVGPDTIEAKATWRPEWVANPKVGQTQGGIHAALIDFAANLAMINKMGGPVLTIDLRVDYHRIAIGGDLIVRGRVVKFGRTVGTSEAEVLDEQGRLLASGRGSFLTTQTSEAGKKS</sequence>
<dbReference type="CDD" id="cd03443">
    <property type="entry name" value="PaaI_thioesterase"/>
    <property type="match status" value="1"/>
</dbReference>
<dbReference type="Gene3D" id="3.10.129.10">
    <property type="entry name" value="Hotdog Thioesterase"/>
    <property type="match status" value="1"/>
</dbReference>
<organism evidence="3 4">
    <name type="scientific">Nitratireductor indicus C115</name>
    <dbReference type="NCBI Taxonomy" id="1231190"/>
    <lineage>
        <taxon>Bacteria</taxon>
        <taxon>Pseudomonadati</taxon>
        <taxon>Pseudomonadota</taxon>
        <taxon>Alphaproteobacteria</taxon>
        <taxon>Hyphomicrobiales</taxon>
        <taxon>Phyllobacteriaceae</taxon>
        <taxon>Nitratireductor</taxon>
    </lineage>
</organism>
<dbReference type="PATRIC" id="fig|1231190.3.peg.3948"/>
<protein>
    <submittedName>
        <fullName evidence="3">Phenylacetic acid degradation-like protein</fullName>
    </submittedName>
</protein>
<evidence type="ECO:0000256" key="1">
    <source>
        <dbReference type="ARBA" id="ARBA00022801"/>
    </source>
</evidence>
<dbReference type="InterPro" id="IPR006683">
    <property type="entry name" value="Thioestr_dom"/>
</dbReference>
<dbReference type="GO" id="GO:0016289">
    <property type="term" value="F:acyl-CoA hydrolase activity"/>
    <property type="evidence" value="ECO:0007669"/>
    <property type="project" value="UniProtKB-ARBA"/>
</dbReference>
<comment type="caution">
    <text evidence="3">The sequence shown here is derived from an EMBL/GenBank/DDBJ whole genome shotgun (WGS) entry which is preliminary data.</text>
</comment>
<keyword evidence="4" id="KW-1185">Reference proteome</keyword>
<dbReference type="InterPro" id="IPR003736">
    <property type="entry name" value="PAAI_dom"/>
</dbReference>
<evidence type="ECO:0000313" key="3">
    <source>
        <dbReference type="EMBL" id="EKF40744.1"/>
    </source>
</evidence>
<gene>
    <name evidence="3" type="ORF">NA8A_19103</name>
</gene>